<gene>
    <name evidence="2" type="ORF">C8F04DRAFT_1336168</name>
</gene>
<dbReference type="AlphaFoldDB" id="A0AAD6SZ38"/>
<sequence>MPKSQASSKEKKPARARKSVEPVDESQWRASRIGQNRKARILHTRLLVTAALLESLPFTTSSVSGKNKIVSIMFYCEREVELLAWRKHGGPEGFEDYIDKLRKKHMKKQPEKEFKVPEVYKQAEADTGLIQLAPPRFGAASGSLRPLRQLFVESGRLWLWEAANDVLAASGGEFGDERLSSRQKEAALSDPFLTDPHAYPLRPAFVAPASPSYIEFRQVLARAPSKHNRETRGQLQLNDDIFQGETIYHWKQDYMVELFDSLIAIIIEHGIEGIGWKSARWEVYYTYARCIRSLYFSYADNSWHDDAKDWLHGRMELGSSGTLTPRQDNKSELGKIYNKMLPLLQSGE</sequence>
<dbReference type="CDD" id="cd21075">
    <property type="entry name" value="DBD_XPA-like"/>
    <property type="match status" value="1"/>
</dbReference>
<feature type="region of interest" description="Disordered" evidence="1">
    <location>
        <begin position="1"/>
        <end position="26"/>
    </location>
</feature>
<accession>A0AAD6SZ38</accession>
<comment type="caution">
    <text evidence="2">The sequence shown here is derived from an EMBL/GenBank/DDBJ whole genome shotgun (WGS) entry which is preliminary data.</text>
</comment>
<keyword evidence="3" id="KW-1185">Reference proteome</keyword>
<evidence type="ECO:0000313" key="3">
    <source>
        <dbReference type="Proteomes" id="UP001218188"/>
    </source>
</evidence>
<feature type="compositionally biased region" description="Basic and acidic residues" evidence="1">
    <location>
        <begin position="8"/>
        <end position="21"/>
    </location>
</feature>
<name>A0AAD6SZ38_9AGAR</name>
<dbReference type="EMBL" id="JARJCM010000041">
    <property type="protein sequence ID" value="KAJ7036739.1"/>
    <property type="molecule type" value="Genomic_DNA"/>
</dbReference>
<dbReference type="Proteomes" id="UP001218188">
    <property type="component" value="Unassembled WGS sequence"/>
</dbReference>
<reference evidence="2" key="1">
    <citation type="submission" date="2023-03" db="EMBL/GenBank/DDBJ databases">
        <title>Massive genome expansion in bonnet fungi (Mycena s.s.) driven by repeated elements and novel gene families across ecological guilds.</title>
        <authorList>
            <consortium name="Lawrence Berkeley National Laboratory"/>
            <person name="Harder C.B."/>
            <person name="Miyauchi S."/>
            <person name="Viragh M."/>
            <person name="Kuo A."/>
            <person name="Thoen E."/>
            <person name="Andreopoulos B."/>
            <person name="Lu D."/>
            <person name="Skrede I."/>
            <person name="Drula E."/>
            <person name="Henrissat B."/>
            <person name="Morin E."/>
            <person name="Kohler A."/>
            <person name="Barry K."/>
            <person name="LaButti K."/>
            <person name="Morin E."/>
            <person name="Salamov A."/>
            <person name="Lipzen A."/>
            <person name="Mereny Z."/>
            <person name="Hegedus B."/>
            <person name="Baldrian P."/>
            <person name="Stursova M."/>
            <person name="Weitz H."/>
            <person name="Taylor A."/>
            <person name="Grigoriev I.V."/>
            <person name="Nagy L.G."/>
            <person name="Martin F."/>
            <person name="Kauserud H."/>
        </authorList>
    </citation>
    <scope>NUCLEOTIDE SEQUENCE</scope>
    <source>
        <strain evidence="2">CBHHK200</strain>
    </source>
</reference>
<protein>
    <submittedName>
        <fullName evidence="2">Uncharacterized protein</fullName>
    </submittedName>
</protein>
<organism evidence="2 3">
    <name type="scientific">Mycena alexandri</name>
    <dbReference type="NCBI Taxonomy" id="1745969"/>
    <lineage>
        <taxon>Eukaryota</taxon>
        <taxon>Fungi</taxon>
        <taxon>Dikarya</taxon>
        <taxon>Basidiomycota</taxon>
        <taxon>Agaricomycotina</taxon>
        <taxon>Agaricomycetes</taxon>
        <taxon>Agaricomycetidae</taxon>
        <taxon>Agaricales</taxon>
        <taxon>Marasmiineae</taxon>
        <taxon>Mycenaceae</taxon>
        <taxon>Mycena</taxon>
    </lineage>
</organism>
<evidence type="ECO:0000313" key="2">
    <source>
        <dbReference type="EMBL" id="KAJ7036739.1"/>
    </source>
</evidence>
<evidence type="ECO:0000256" key="1">
    <source>
        <dbReference type="SAM" id="MobiDB-lite"/>
    </source>
</evidence>
<proteinExistence type="predicted"/>